<keyword evidence="1" id="KW-0472">Membrane</keyword>
<dbReference type="EMBL" id="LAVV01008667">
    <property type="protein sequence ID" value="KNZ52209.1"/>
    <property type="molecule type" value="Genomic_DNA"/>
</dbReference>
<dbReference type="AlphaFoldDB" id="A0A0L6UUP1"/>
<proteinExistence type="predicted"/>
<comment type="caution">
    <text evidence="2">The sequence shown here is derived from an EMBL/GenBank/DDBJ whole genome shotgun (WGS) entry which is preliminary data.</text>
</comment>
<keyword evidence="3" id="KW-1185">Reference proteome</keyword>
<reference evidence="2 3" key="1">
    <citation type="submission" date="2015-08" db="EMBL/GenBank/DDBJ databases">
        <title>Next Generation Sequencing and Analysis of the Genome of Puccinia sorghi L Schw, the Causal Agent of Maize Common Rust.</title>
        <authorList>
            <person name="Rochi L."/>
            <person name="Burguener G."/>
            <person name="Darino M."/>
            <person name="Turjanski A."/>
            <person name="Kreff E."/>
            <person name="Dieguez M.J."/>
            <person name="Sacco F."/>
        </authorList>
    </citation>
    <scope>NUCLEOTIDE SEQUENCE [LARGE SCALE GENOMIC DNA]</scope>
    <source>
        <strain evidence="2 3">RO10H11247</strain>
    </source>
</reference>
<dbReference type="OrthoDB" id="3247418at2759"/>
<evidence type="ECO:0000313" key="2">
    <source>
        <dbReference type="EMBL" id="KNZ52209.1"/>
    </source>
</evidence>
<protein>
    <submittedName>
        <fullName evidence="2">Uncharacterized protein</fullName>
    </submittedName>
</protein>
<gene>
    <name evidence="2" type="ORF">VP01_3649g2</name>
</gene>
<evidence type="ECO:0000256" key="1">
    <source>
        <dbReference type="SAM" id="Phobius"/>
    </source>
</evidence>
<name>A0A0L6UUP1_9BASI</name>
<keyword evidence="1" id="KW-1133">Transmembrane helix</keyword>
<evidence type="ECO:0000313" key="3">
    <source>
        <dbReference type="Proteomes" id="UP000037035"/>
    </source>
</evidence>
<sequence>MSTKQKRKTSKQKLRSIPIFDHGASGDTHDWAGEWVPPPNGKIKFDWLVVAHVNRCLKQICIPTWIKQAIPVLGKALFGRLKRQINGWANLFTIQLPLILPVIWNVGSESLLHNLSHLVSLVYIYIYISHIQSHWFIYPSSEVIVVNYIYIHLIQAPLFLGISDNGWA</sequence>
<organism evidence="2 3">
    <name type="scientific">Puccinia sorghi</name>
    <dbReference type="NCBI Taxonomy" id="27349"/>
    <lineage>
        <taxon>Eukaryota</taxon>
        <taxon>Fungi</taxon>
        <taxon>Dikarya</taxon>
        <taxon>Basidiomycota</taxon>
        <taxon>Pucciniomycotina</taxon>
        <taxon>Pucciniomycetes</taxon>
        <taxon>Pucciniales</taxon>
        <taxon>Pucciniaceae</taxon>
        <taxon>Puccinia</taxon>
    </lineage>
</organism>
<keyword evidence="1" id="KW-0812">Transmembrane</keyword>
<dbReference type="Proteomes" id="UP000037035">
    <property type="component" value="Unassembled WGS sequence"/>
</dbReference>
<dbReference type="VEuPathDB" id="FungiDB:VP01_3649g2"/>
<feature type="transmembrane region" description="Helical" evidence="1">
    <location>
        <begin position="85"/>
        <end position="104"/>
    </location>
</feature>
<accession>A0A0L6UUP1</accession>